<proteinExistence type="predicted"/>
<gene>
    <name evidence="2" type="ORF">EJB05_54981</name>
</gene>
<evidence type="ECO:0000313" key="3">
    <source>
        <dbReference type="Proteomes" id="UP000324897"/>
    </source>
</evidence>
<evidence type="ECO:0000313" key="2">
    <source>
        <dbReference type="EMBL" id="TVT99639.1"/>
    </source>
</evidence>
<dbReference type="Gramene" id="TVT99639">
    <property type="protein sequence ID" value="TVT99639"/>
    <property type="gene ID" value="EJB05_54981"/>
</dbReference>
<accession>A0A5J9SKX2</accession>
<name>A0A5J9SKX2_9POAL</name>
<evidence type="ECO:0000256" key="1">
    <source>
        <dbReference type="SAM" id="MobiDB-lite"/>
    </source>
</evidence>
<keyword evidence="3" id="KW-1185">Reference proteome</keyword>
<dbReference type="Proteomes" id="UP000324897">
    <property type="component" value="Unassembled WGS sequence"/>
</dbReference>
<organism evidence="2 3">
    <name type="scientific">Eragrostis curvula</name>
    <name type="common">weeping love grass</name>
    <dbReference type="NCBI Taxonomy" id="38414"/>
    <lineage>
        <taxon>Eukaryota</taxon>
        <taxon>Viridiplantae</taxon>
        <taxon>Streptophyta</taxon>
        <taxon>Embryophyta</taxon>
        <taxon>Tracheophyta</taxon>
        <taxon>Spermatophyta</taxon>
        <taxon>Magnoliopsida</taxon>
        <taxon>Liliopsida</taxon>
        <taxon>Poales</taxon>
        <taxon>Poaceae</taxon>
        <taxon>PACMAD clade</taxon>
        <taxon>Chloridoideae</taxon>
        <taxon>Eragrostideae</taxon>
        <taxon>Eragrostidinae</taxon>
        <taxon>Eragrostis</taxon>
    </lineage>
</organism>
<feature type="region of interest" description="Disordered" evidence="1">
    <location>
        <begin position="1"/>
        <end position="22"/>
    </location>
</feature>
<dbReference type="EMBL" id="RWGY01000693">
    <property type="protein sequence ID" value="TVT99639.1"/>
    <property type="molecule type" value="Genomic_DNA"/>
</dbReference>
<dbReference type="OrthoDB" id="6780543at2759"/>
<comment type="caution">
    <text evidence="2">The sequence shown here is derived from an EMBL/GenBank/DDBJ whole genome shotgun (WGS) entry which is preliminary data.</text>
</comment>
<protein>
    <submittedName>
        <fullName evidence="2">Uncharacterized protein</fullName>
    </submittedName>
</protein>
<reference evidence="2 3" key="1">
    <citation type="journal article" date="2019" name="Sci. Rep.">
        <title>A high-quality genome of Eragrostis curvula grass provides insights into Poaceae evolution and supports new strategies to enhance forage quality.</title>
        <authorList>
            <person name="Carballo J."/>
            <person name="Santos B.A.C.M."/>
            <person name="Zappacosta D."/>
            <person name="Garbus I."/>
            <person name="Selva J.P."/>
            <person name="Gallo C.A."/>
            <person name="Diaz A."/>
            <person name="Albertini E."/>
            <person name="Caccamo M."/>
            <person name="Echenique V."/>
        </authorList>
    </citation>
    <scope>NUCLEOTIDE SEQUENCE [LARGE SCALE GENOMIC DNA]</scope>
    <source>
        <strain evidence="3">cv. Victoria</strain>
        <tissue evidence="2">Leaf</tissue>
    </source>
</reference>
<sequence>MPPSTAGYHAQPPQRSSEASTIVVGQKLKEQLEERLTSMTKVFQPRKNLDMVKAATDTMVNDISKDGDEIMGRLMPPMKEMDNGLIAFREDIMDNGLTLLHLK</sequence>
<dbReference type="AlphaFoldDB" id="A0A5J9SKX2"/>